<dbReference type="Gene3D" id="3.20.20.370">
    <property type="entry name" value="Glycoside hydrolase/deacetylase"/>
    <property type="match status" value="1"/>
</dbReference>
<feature type="domain" description="Ig-like" evidence="3">
    <location>
        <begin position="275"/>
        <end position="333"/>
    </location>
</feature>
<dbReference type="GO" id="GO:0016810">
    <property type="term" value="F:hydrolase activity, acting on carbon-nitrogen (but not peptide) bonds"/>
    <property type="evidence" value="ECO:0007669"/>
    <property type="project" value="InterPro"/>
</dbReference>
<keyword evidence="2" id="KW-0732">Signal</keyword>
<feature type="domain" description="NodB homology" evidence="4">
    <location>
        <begin position="86"/>
        <end position="359"/>
    </location>
</feature>
<protein>
    <submittedName>
        <fullName evidence="5">Poly-beta-1,6-N-acetyl-D-glucosamine N-deacetylase</fullName>
        <ecNumber evidence="5">3.5.1.-</ecNumber>
    </submittedName>
</protein>
<accession>A0A2H9TBF9</accession>
<dbReference type="InterPro" id="IPR002509">
    <property type="entry name" value="NODB_dom"/>
</dbReference>
<dbReference type="SUPFAM" id="SSF88713">
    <property type="entry name" value="Glycoside hydrolase/deacetylase"/>
    <property type="match status" value="1"/>
</dbReference>
<keyword evidence="5" id="KW-0378">Hydrolase</keyword>
<dbReference type="AlphaFoldDB" id="A0A2H9TBF9"/>
<evidence type="ECO:0000313" key="5">
    <source>
        <dbReference type="EMBL" id="PJE80458.1"/>
    </source>
</evidence>
<evidence type="ECO:0000259" key="4">
    <source>
        <dbReference type="PROSITE" id="PS51677"/>
    </source>
</evidence>
<dbReference type="PROSITE" id="PS51677">
    <property type="entry name" value="NODB"/>
    <property type="match status" value="1"/>
</dbReference>
<dbReference type="CDD" id="cd10973">
    <property type="entry name" value="CE4_DAC_u4_5s"/>
    <property type="match status" value="1"/>
</dbReference>
<dbReference type="PROSITE" id="PS50835">
    <property type="entry name" value="IG_LIKE"/>
    <property type="match status" value="1"/>
</dbReference>
<dbReference type="EMBL" id="NSIT01000016">
    <property type="protein sequence ID" value="PJE80458.1"/>
    <property type="molecule type" value="Genomic_DNA"/>
</dbReference>
<comment type="subcellular location">
    <subcellularLocation>
        <location evidence="1">Secreted</location>
    </subcellularLocation>
</comment>
<dbReference type="InterPro" id="IPR011330">
    <property type="entry name" value="Glyco_hydro/deAcase_b/a-brl"/>
</dbReference>
<name>A0A2H9TBF9_9ZZZZ</name>
<dbReference type="EC" id="3.5.1.-" evidence="5"/>
<dbReference type="PANTHER" id="PTHR34216">
    <property type="match status" value="1"/>
</dbReference>
<sequence length="359" mass="40741">MLLLLRSTIIGLLLVASFTTARETNRSPHAVILQYHHISDTTPPSTSVSPAVFKQHMDYLEQQGFHILSLTHITKALQEKTQLPDKTVAITFDDAFRNIYTHAYPILKTKNWPFTVFINTEPVDKEYGLFLNWQQLQEMGKNGATLANHSVTHNHLVTQLPDETEALWLQRIQDEITTAEARILKKTGQSAKHFAWPFGETRPPLRNLLTKMGYIGLGQQSGAAGIWSDMTKLPRYPMATPYAGMADFRLKINSLPLPIKQVSPDSSLITSLKNPPILTLLLDEGQFQKNQLRCYASDQGNIPVTWQDKAQKQFSTRATKPLSVGRSRYNCTAPDFSGKRYFWYSFHWLRLTPEGKAVD</sequence>
<organism evidence="5">
    <name type="scientific">invertebrate metagenome</name>
    <dbReference type="NCBI Taxonomy" id="1711999"/>
    <lineage>
        <taxon>unclassified sequences</taxon>
        <taxon>metagenomes</taxon>
        <taxon>organismal metagenomes</taxon>
    </lineage>
</organism>
<reference evidence="5" key="1">
    <citation type="journal article" date="2017" name="Appl. Environ. Microbiol.">
        <title>Molecular characterization of an Endozoicomonas-like organism causing infection in king scallop Pecten maximus L.</title>
        <authorList>
            <person name="Cano I."/>
            <person name="van Aerle R."/>
            <person name="Ross S."/>
            <person name="Verner-Jeffreys D.W."/>
            <person name="Paley R.K."/>
            <person name="Rimmer G."/>
            <person name="Ryder D."/>
            <person name="Hooper P."/>
            <person name="Stone D."/>
            <person name="Feist S.W."/>
        </authorList>
    </citation>
    <scope>NUCLEOTIDE SEQUENCE</scope>
</reference>
<proteinExistence type="predicted"/>
<gene>
    <name evidence="5" type="primary">pgaB</name>
    <name evidence="5" type="ORF">CI610_00541</name>
</gene>
<evidence type="ECO:0000256" key="2">
    <source>
        <dbReference type="ARBA" id="ARBA00022729"/>
    </source>
</evidence>
<dbReference type="InterPro" id="IPR007110">
    <property type="entry name" value="Ig-like_dom"/>
</dbReference>
<dbReference type="Pfam" id="PF01522">
    <property type="entry name" value="Polysacc_deac_1"/>
    <property type="match status" value="1"/>
</dbReference>
<dbReference type="PANTHER" id="PTHR34216:SF3">
    <property type="entry name" value="POLY-BETA-1,6-N-ACETYL-D-GLUCOSAMINE N-DEACETYLASE"/>
    <property type="match status" value="1"/>
</dbReference>
<dbReference type="GO" id="GO:0005576">
    <property type="term" value="C:extracellular region"/>
    <property type="evidence" value="ECO:0007669"/>
    <property type="project" value="UniProtKB-SubCell"/>
</dbReference>
<dbReference type="GO" id="GO:0005975">
    <property type="term" value="P:carbohydrate metabolic process"/>
    <property type="evidence" value="ECO:0007669"/>
    <property type="project" value="InterPro"/>
</dbReference>
<dbReference type="InterPro" id="IPR051398">
    <property type="entry name" value="Polysacch_Deacetylase"/>
</dbReference>
<evidence type="ECO:0000259" key="3">
    <source>
        <dbReference type="PROSITE" id="PS50835"/>
    </source>
</evidence>
<comment type="caution">
    <text evidence="5">The sequence shown here is derived from an EMBL/GenBank/DDBJ whole genome shotgun (WGS) entry which is preliminary data.</text>
</comment>
<evidence type="ECO:0000256" key="1">
    <source>
        <dbReference type="ARBA" id="ARBA00004613"/>
    </source>
</evidence>